<comment type="caution">
    <text evidence="2">The sequence shown here is derived from an EMBL/GenBank/DDBJ whole genome shotgun (WGS) entry which is preliminary data.</text>
</comment>
<name>A0A8B6M3H8_METTU</name>
<keyword evidence="3" id="KW-1185">Reference proteome</keyword>
<evidence type="ECO:0000313" key="2">
    <source>
        <dbReference type="EMBL" id="VTZ48959.1"/>
    </source>
</evidence>
<dbReference type="Proteomes" id="UP000485880">
    <property type="component" value="Unassembled WGS sequence"/>
</dbReference>
<dbReference type="InterPro" id="IPR000182">
    <property type="entry name" value="GNAT_dom"/>
</dbReference>
<protein>
    <submittedName>
        <fullName evidence="2">GCN5-related N-acetyltransferase</fullName>
    </submittedName>
</protein>
<dbReference type="InterPro" id="IPR016181">
    <property type="entry name" value="Acyl_CoA_acyltransferase"/>
</dbReference>
<evidence type="ECO:0000313" key="3">
    <source>
        <dbReference type="Proteomes" id="UP000485880"/>
    </source>
</evidence>
<dbReference type="PROSITE" id="PS51186">
    <property type="entry name" value="GNAT"/>
    <property type="match status" value="1"/>
</dbReference>
<dbReference type="Pfam" id="PF00583">
    <property type="entry name" value="Acetyltransf_1"/>
    <property type="match status" value="1"/>
</dbReference>
<gene>
    <name evidence="2" type="ORF">MPC4_120084</name>
</gene>
<dbReference type="EMBL" id="CABFMQ020000024">
    <property type="protein sequence ID" value="VTZ48959.1"/>
    <property type="molecule type" value="Genomic_DNA"/>
</dbReference>
<reference evidence="2 3" key="1">
    <citation type="submission" date="2019-05" db="EMBL/GenBank/DDBJ databases">
        <authorList>
            <person name="Farhan Ul Haque M."/>
        </authorList>
    </citation>
    <scope>NUCLEOTIDE SEQUENCE [LARGE SCALE GENOMIC DNA]</scope>
    <source>
        <strain evidence="2">2</strain>
    </source>
</reference>
<dbReference type="GO" id="GO:0016747">
    <property type="term" value="F:acyltransferase activity, transferring groups other than amino-acyl groups"/>
    <property type="evidence" value="ECO:0007669"/>
    <property type="project" value="InterPro"/>
</dbReference>
<feature type="domain" description="N-acetyltransferase" evidence="1">
    <location>
        <begin position="5"/>
        <end position="154"/>
    </location>
</feature>
<dbReference type="RefSeq" id="WP_174511397.1">
    <property type="nucleotide sequence ID" value="NZ_CABFMQ020000024.1"/>
</dbReference>
<organism evidence="2 3">
    <name type="scientific">Methylocella tundrae</name>
    <dbReference type="NCBI Taxonomy" id="227605"/>
    <lineage>
        <taxon>Bacteria</taxon>
        <taxon>Pseudomonadati</taxon>
        <taxon>Pseudomonadota</taxon>
        <taxon>Alphaproteobacteria</taxon>
        <taxon>Hyphomicrobiales</taxon>
        <taxon>Beijerinckiaceae</taxon>
        <taxon>Methylocella</taxon>
    </lineage>
</organism>
<dbReference type="SUPFAM" id="SSF55729">
    <property type="entry name" value="Acyl-CoA N-acyltransferases (Nat)"/>
    <property type="match status" value="1"/>
</dbReference>
<accession>A0A8B6M3H8</accession>
<dbReference type="Gene3D" id="3.40.630.30">
    <property type="match status" value="1"/>
</dbReference>
<proteinExistence type="predicted"/>
<keyword evidence="2" id="KW-0808">Transferase</keyword>
<evidence type="ECO:0000259" key="1">
    <source>
        <dbReference type="PROSITE" id="PS51186"/>
    </source>
</evidence>
<dbReference type="AlphaFoldDB" id="A0A8B6M3H8"/>
<sequence length="227" mass="24565">MRLTAIIETAQSSDYAEIVGFLRAADDEKLLPRPADDYRRAIESGLFCVARSEGRLVALAGAFVLSKAEPILIEMGSCYVAPAFRGFGLQKLLVRARIAAVISLIDPAARILTAITPQNLGSRASILKAGFEPLTEDHRLLMELCAYCAARPGEASDRLCCCDFFYIPRSRQRSEIAALLEGGPVTVSRANGDSLLVAIDIDALRGLRRAALEAFVDARERSDHVGA</sequence>